<comment type="caution">
    <text evidence="1">The sequence shown here is derived from an EMBL/GenBank/DDBJ whole genome shotgun (WGS) entry which is preliminary data.</text>
</comment>
<protein>
    <recommendedName>
        <fullName evidence="3">Peptidase A2 domain-containing protein</fullName>
    </recommendedName>
</protein>
<accession>A0A6V8PB47</accession>
<evidence type="ECO:0000313" key="1">
    <source>
        <dbReference type="EMBL" id="GFP29280.1"/>
    </source>
</evidence>
<evidence type="ECO:0000313" key="2">
    <source>
        <dbReference type="Proteomes" id="UP000588083"/>
    </source>
</evidence>
<proteinExistence type="predicted"/>
<keyword evidence="2" id="KW-1185">Reference proteome</keyword>
<sequence>MSNMRFKYSTTDPSQDEFDSLPRLPLVLRSHSQNVEVVGLIDSAATVNVFPYEVGIRLGATWDDRKANIRLAGSLGSLDAMPLFVTAQVGDFAPVRLAFAWVKTNNVPLILGQTNFFVEFDVCFYRSQLEFEVKPKSS</sequence>
<name>A0A6V8PB47_9ACTN</name>
<dbReference type="AlphaFoldDB" id="A0A6V8PB47"/>
<dbReference type="EMBL" id="BLRZ01000005">
    <property type="protein sequence ID" value="GFP29280.1"/>
    <property type="molecule type" value="Genomic_DNA"/>
</dbReference>
<gene>
    <name evidence="1" type="ORF">HKBW3S34_00199</name>
</gene>
<dbReference type="Proteomes" id="UP000588083">
    <property type="component" value="Unassembled WGS sequence"/>
</dbReference>
<organism evidence="1 2">
    <name type="scientific">Candidatus Hakubella thermalkaliphila</name>
    <dbReference type="NCBI Taxonomy" id="2754717"/>
    <lineage>
        <taxon>Bacteria</taxon>
        <taxon>Bacillati</taxon>
        <taxon>Actinomycetota</taxon>
        <taxon>Actinomycetota incertae sedis</taxon>
        <taxon>Candidatus Hakubellales</taxon>
        <taxon>Candidatus Hakubellaceae</taxon>
        <taxon>Candidatus Hakubella</taxon>
    </lineage>
</organism>
<reference evidence="1 2" key="1">
    <citation type="journal article" date="2020" name="Front. Microbiol.">
        <title>Single-cell genomics of novel Actinobacteria with the Wood-Ljungdahl pathway discovered in a serpentinizing system.</title>
        <authorList>
            <person name="Merino N."/>
            <person name="Kawai M."/>
            <person name="Boyd E.S."/>
            <person name="Colman D.R."/>
            <person name="McGlynn S.E."/>
            <person name="Nealson K.H."/>
            <person name="Kurokawa K."/>
            <person name="Hongoh Y."/>
        </authorList>
    </citation>
    <scope>NUCLEOTIDE SEQUENCE [LARGE SCALE GENOMIC DNA]</scope>
    <source>
        <strain evidence="1 2">S34</strain>
    </source>
</reference>
<evidence type="ECO:0008006" key="3">
    <source>
        <dbReference type="Google" id="ProtNLM"/>
    </source>
</evidence>